<evidence type="ECO:0000256" key="9">
    <source>
        <dbReference type="ARBA" id="ARBA00023136"/>
    </source>
</evidence>
<dbReference type="InterPro" id="IPR051076">
    <property type="entry name" value="Golgi_membrane_TVP38/TMEM64"/>
</dbReference>
<feature type="transmembrane region" description="Helical" evidence="10">
    <location>
        <begin position="50"/>
        <end position="78"/>
    </location>
</feature>
<feature type="transmembrane region" description="Helical" evidence="10">
    <location>
        <begin position="90"/>
        <end position="118"/>
    </location>
</feature>
<feature type="transmembrane region" description="Helical" evidence="10">
    <location>
        <begin position="201"/>
        <end position="221"/>
    </location>
</feature>
<evidence type="ECO:0000313" key="13">
    <source>
        <dbReference type="Proteomes" id="UP001202479"/>
    </source>
</evidence>
<evidence type="ECO:0000313" key="12">
    <source>
        <dbReference type="EMBL" id="KAI3402475.2"/>
    </source>
</evidence>
<dbReference type="Proteomes" id="UP001202479">
    <property type="component" value="Unassembled WGS sequence"/>
</dbReference>
<feature type="transmembrane region" description="Helical" evidence="10">
    <location>
        <begin position="124"/>
        <end position="145"/>
    </location>
</feature>
<evidence type="ECO:0000256" key="5">
    <source>
        <dbReference type="ARBA" id="ARBA00020673"/>
    </source>
</evidence>
<feature type="domain" description="VTT" evidence="11">
    <location>
        <begin position="107"/>
        <end position="223"/>
    </location>
</feature>
<keyword evidence="13" id="KW-1185">Reference proteome</keyword>
<keyword evidence="8" id="KW-0333">Golgi apparatus</keyword>
<evidence type="ECO:0000256" key="8">
    <source>
        <dbReference type="ARBA" id="ARBA00023034"/>
    </source>
</evidence>
<comment type="subcellular location">
    <subcellularLocation>
        <location evidence="2">Golgi apparatus membrane</location>
        <topology evidence="2">Multi-pass membrane protein</topology>
    </subcellularLocation>
</comment>
<dbReference type="AlphaFoldDB" id="A0AAI9SSU1"/>
<comment type="function">
    <text evidence="1">Golgi membrane protein involved in vesicular trafficking and spindle migration.</text>
</comment>
<evidence type="ECO:0000256" key="1">
    <source>
        <dbReference type="ARBA" id="ARBA00002978"/>
    </source>
</evidence>
<dbReference type="InterPro" id="IPR032816">
    <property type="entry name" value="VTT_dom"/>
</dbReference>
<keyword evidence="9 10" id="KW-0472">Membrane</keyword>
<dbReference type="GO" id="GO:0000022">
    <property type="term" value="P:mitotic spindle elongation"/>
    <property type="evidence" value="ECO:0007669"/>
    <property type="project" value="TreeGrafter"/>
</dbReference>
<organism evidence="12 13">
    <name type="scientific">Candida oxycetoniae</name>
    <dbReference type="NCBI Taxonomy" id="497107"/>
    <lineage>
        <taxon>Eukaryota</taxon>
        <taxon>Fungi</taxon>
        <taxon>Dikarya</taxon>
        <taxon>Ascomycota</taxon>
        <taxon>Saccharomycotina</taxon>
        <taxon>Pichiomycetes</taxon>
        <taxon>Debaryomycetaceae</taxon>
        <taxon>Candida/Lodderomyces clade</taxon>
        <taxon>Candida</taxon>
    </lineage>
</organism>
<sequence>MSSNTPYDPNPYDHHHQGGFLSNFRSSLTQNFRESREWFSAQSMIIKTTLVVIALLLVVVCILFLIFHSYLISVLIQLSDDWRNLPYGSVLIFLLIFIVGFPPLIGFTAISLLTGMIYGFPNGWPILAAGSVLGSTVAFLVYKYLLHNQAMRLMNHSEMFRAFAEILSEDNSLVLLILIRLCPTPYSLSNGALSAIPELSLLNYFLAMLITSPKLLIHLYIGSKLKELGKGSSNKIVDVISITITGIAASLATYLIYARMRAKLASFHQRGVVSDDALLFGNFEDELEMASHNDIELNSSDFDTDNFIIGDGEEEENEALQGETSKPS</sequence>
<protein>
    <recommendedName>
        <fullName evidence="4">Golgi apparatus membrane protein TVP38</fullName>
    </recommendedName>
    <alternativeName>
        <fullName evidence="5">Golgi apparatus membrane protein tvp38</fullName>
    </alternativeName>
</protein>
<evidence type="ECO:0000256" key="2">
    <source>
        <dbReference type="ARBA" id="ARBA00004653"/>
    </source>
</evidence>
<evidence type="ECO:0000256" key="3">
    <source>
        <dbReference type="ARBA" id="ARBA00008640"/>
    </source>
</evidence>
<evidence type="ECO:0000256" key="7">
    <source>
        <dbReference type="ARBA" id="ARBA00022989"/>
    </source>
</evidence>
<keyword evidence="6 10" id="KW-0812">Transmembrane</keyword>
<dbReference type="GeneID" id="73382329"/>
<reference evidence="12" key="1">
    <citation type="journal article" date="2022" name="DNA Res.">
        <title>Genome analysis of five recently described species of the CUG-Ser clade uncovers Candida theae as a new hybrid lineage with pathogenic potential in the Candida parapsilosis species complex.</title>
        <authorList>
            <person name="Mixao V."/>
            <person name="Del Olmo V."/>
            <person name="Hegedusova E."/>
            <person name="Saus E."/>
            <person name="Pryszcz L."/>
            <person name="Cillingova A."/>
            <person name="Nosek J."/>
            <person name="Gabaldon T."/>
        </authorList>
    </citation>
    <scope>NUCLEOTIDE SEQUENCE</scope>
    <source>
        <strain evidence="12">CBS 10844</strain>
    </source>
</reference>
<gene>
    <name evidence="12" type="ORF">KGF56_004716</name>
</gene>
<evidence type="ECO:0000256" key="6">
    <source>
        <dbReference type="ARBA" id="ARBA00022692"/>
    </source>
</evidence>
<proteinExistence type="inferred from homology"/>
<evidence type="ECO:0000256" key="10">
    <source>
        <dbReference type="SAM" id="Phobius"/>
    </source>
</evidence>
<comment type="similarity">
    <text evidence="3">Belongs to the TVP38/TMEM64 family.</text>
</comment>
<comment type="caution">
    <text evidence="12">The sequence shown here is derived from an EMBL/GenBank/DDBJ whole genome shotgun (WGS) entry which is preliminary data.</text>
</comment>
<feature type="transmembrane region" description="Helical" evidence="10">
    <location>
        <begin position="236"/>
        <end position="257"/>
    </location>
</feature>
<dbReference type="RefSeq" id="XP_049178224.1">
    <property type="nucleotide sequence ID" value="XM_049326183.1"/>
</dbReference>
<dbReference type="PANTHER" id="PTHR47549">
    <property type="entry name" value="GOLGI APPARATUS MEMBRANE PROTEIN TVP38-RELATED"/>
    <property type="match status" value="1"/>
</dbReference>
<accession>A0AAI9SSU1</accession>
<dbReference type="GO" id="GO:0016192">
    <property type="term" value="P:vesicle-mediated transport"/>
    <property type="evidence" value="ECO:0007669"/>
    <property type="project" value="TreeGrafter"/>
</dbReference>
<evidence type="ECO:0000259" key="11">
    <source>
        <dbReference type="Pfam" id="PF09335"/>
    </source>
</evidence>
<dbReference type="EMBL" id="JAHUZD010000145">
    <property type="protein sequence ID" value="KAI3402475.2"/>
    <property type="molecule type" value="Genomic_DNA"/>
</dbReference>
<name>A0AAI9SSU1_9ASCO</name>
<dbReference type="Pfam" id="PF09335">
    <property type="entry name" value="VTT_dom"/>
    <property type="match status" value="1"/>
</dbReference>
<dbReference type="GO" id="GO:0000139">
    <property type="term" value="C:Golgi membrane"/>
    <property type="evidence" value="ECO:0007669"/>
    <property type="project" value="UniProtKB-SubCell"/>
</dbReference>
<dbReference type="PANTHER" id="PTHR47549:SF1">
    <property type="entry name" value="GOLGI APPARATUS MEMBRANE PROTEIN TVP38"/>
    <property type="match status" value="1"/>
</dbReference>
<keyword evidence="7 10" id="KW-1133">Transmembrane helix</keyword>
<evidence type="ECO:0000256" key="4">
    <source>
        <dbReference type="ARBA" id="ARBA00013533"/>
    </source>
</evidence>